<evidence type="ECO:0000313" key="2">
    <source>
        <dbReference type="EMBL" id="OJJ67601.1"/>
    </source>
</evidence>
<evidence type="ECO:0000313" key="3">
    <source>
        <dbReference type="Proteomes" id="UP000184499"/>
    </source>
</evidence>
<proteinExistence type="predicted"/>
<accession>A0A1L9U7G5</accession>
<dbReference type="Pfam" id="PF24539">
    <property type="entry name" value="DUF7600"/>
    <property type="match status" value="1"/>
</dbReference>
<dbReference type="AlphaFoldDB" id="A0A1L9U7G5"/>
<sequence>MVRNVNLFCPICGVVVERAPFGPLLDLTALEWYQILRVVKRHTSQTPAALSGIGYINSQGEVIASPDPEDSNPHVLFLGEKFEMFLDRSTGHWSFIVHASCWEILLERIPGAENDIARTSTALHAILYCSVWNGTCTQDRELGFGGAANFQRPRHSPVVDMSNSEYSFLLSYPSHLCRLKDVFLPGGERGRVSEHISISSMRGFRLRQDIFAMLPTEMIYVIVTYLPSASVKDLRLASRLVAYKTRPMSLPQGFWRSRFYPGFEMGFAFPLATGLDLDWRRAYFNLNRALDLPQNEGLKNRRRIWNLVSSFADLIENYTVRSEVLGRGIFYYDDCKTQPIVERLSTQCITTEEKIADNDDTSYGRLTYGLLKFGSRTIHDQRLVVPLDYGRVTRVEGFLVTFASKEYIAGLRFTLTDTAAGEQQTRLLGYTTQKMEHVATLASCDRIAGFGVGLSAGGIVSFCMMLLRSGTSAHYTKVIGKTEPKESDTAWGRLVPKSPVTELHILATFDDFKMAGIGISDSPSPTQSFQSSQLQPTWTPSRPRRVSYLLPQPQALPSQLFNRILNIDFGGERGERLARLTRVVAHVSPRPSPIVGLSFYYDGLEPLHFGRQGMIETSFLVNGPNGERIQSVAYEQESDTVVALRMLTNFGGDVMFLANRFLGPYGATPAYIWWTDWQGLVQEKPLLEARAKEIIVGFTSVLQDTTGLFQTFGVQCETANAMELQILRRPDRRPRYKEQMPGIGYMLEGDIGGFTATDCREYNTAPLDGVTKIRISCGQHGRPRRSGEISGLWLEYSSAYRPIILGQWITEVYTITLPNDEPITQIRIWLRGARHVLSDSRPFGRLVRIEVSTSSHSYSWPPGQLHDESDLICLGFSSNYLEKLSWFMWALSENWDFPCVIMAPSSRAHRLVPWVKDLRGETHPWMAPQNALWTLGNGTDRLVSIAPLGGLNSPEAGVIGGLRFSYESGRTINTGSANGEPVSPGVTFNQQDPLCRLLIHTLGSHLLEIDFTFRNEESGQVTTRSLNNSAYLEGLGDTESPAYDTDRYVIDIDQRTRQSDFLYERDGLPLSEQMPDGEVVGLCVFNSGYNMSVGLVLLQENCV</sequence>
<name>A0A1L9U7G5_ASPBC</name>
<dbReference type="OMA" id="MCEARER"/>
<keyword evidence="3" id="KW-1185">Reference proteome</keyword>
<dbReference type="VEuPathDB" id="FungiDB:ASPBRDRAFT_199838"/>
<reference evidence="3" key="1">
    <citation type="journal article" date="2017" name="Genome Biol.">
        <title>Comparative genomics reveals high biological diversity and specific adaptations in the industrially and medically important fungal genus Aspergillus.</title>
        <authorList>
            <person name="de Vries R.P."/>
            <person name="Riley R."/>
            <person name="Wiebenga A."/>
            <person name="Aguilar-Osorio G."/>
            <person name="Amillis S."/>
            <person name="Uchima C.A."/>
            <person name="Anderluh G."/>
            <person name="Asadollahi M."/>
            <person name="Askin M."/>
            <person name="Barry K."/>
            <person name="Battaglia E."/>
            <person name="Bayram O."/>
            <person name="Benocci T."/>
            <person name="Braus-Stromeyer S.A."/>
            <person name="Caldana C."/>
            <person name="Canovas D."/>
            <person name="Cerqueira G.C."/>
            <person name="Chen F."/>
            <person name="Chen W."/>
            <person name="Choi C."/>
            <person name="Clum A."/>
            <person name="Dos Santos R.A."/>
            <person name="Damasio A.R."/>
            <person name="Diallinas G."/>
            <person name="Emri T."/>
            <person name="Fekete E."/>
            <person name="Flipphi M."/>
            <person name="Freyberg S."/>
            <person name="Gallo A."/>
            <person name="Gournas C."/>
            <person name="Habgood R."/>
            <person name="Hainaut M."/>
            <person name="Harispe M.L."/>
            <person name="Henrissat B."/>
            <person name="Hilden K.S."/>
            <person name="Hope R."/>
            <person name="Hossain A."/>
            <person name="Karabika E."/>
            <person name="Karaffa L."/>
            <person name="Karanyi Z."/>
            <person name="Krasevec N."/>
            <person name="Kuo A."/>
            <person name="Kusch H."/>
            <person name="LaButti K."/>
            <person name="Lagendijk E.L."/>
            <person name="Lapidus A."/>
            <person name="Levasseur A."/>
            <person name="Lindquist E."/>
            <person name="Lipzen A."/>
            <person name="Logrieco A.F."/>
            <person name="MacCabe A."/>
            <person name="Maekelae M.R."/>
            <person name="Malavazi I."/>
            <person name="Melin P."/>
            <person name="Meyer V."/>
            <person name="Mielnichuk N."/>
            <person name="Miskei M."/>
            <person name="Molnar A.P."/>
            <person name="Mule G."/>
            <person name="Ngan C.Y."/>
            <person name="Orejas M."/>
            <person name="Orosz E."/>
            <person name="Ouedraogo J.P."/>
            <person name="Overkamp K.M."/>
            <person name="Park H.-S."/>
            <person name="Perrone G."/>
            <person name="Piumi F."/>
            <person name="Punt P.J."/>
            <person name="Ram A.F."/>
            <person name="Ramon A."/>
            <person name="Rauscher S."/>
            <person name="Record E."/>
            <person name="Riano-Pachon D.M."/>
            <person name="Robert V."/>
            <person name="Roehrig J."/>
            <person name="Ruller R."/>
            <person name="Salamov A."/>
            <person name="Salih N.S."/>
            <person name="Samson R.A."/>
            <person name="Sandor E."/>
            <person name="Sanguinetti M."/>
            <person name="Schuetze T."/>
            <person name="Sepcic K."/>
            <person name="Shelest E."/>
            <person name="Sherlock G."/>
            <person name="Sophianopoulou V."/>
            <person name="Squina F.M."/>
            <person name="Sun H."/>
            <person name="Susca A."/>
            <person name="Todd R.B."/>
            <person name="Tsang A."/>
            <person name="Unkles S.E."/>
            <person name="van de Wiele N."/>
            <person name="van Rossen-Uffink D."/>
            <person name="Oliveira J.V."/>
            <person name="Vesth T.C."/>
            <person name="Visser J."/>
            <person name="Yu J.-H."/>
            <person name="Zhou M."/>
            <person name="Andersen M.R."/>
            <person name="Archer D.B."/>
            <person name="Baker S.E."/>
            <person name="Benoit I."/>
            <person name="Brakhage A.A."/>
            <person name="Braus G.H."/>
            <person name="Fischer R."/>
            <person name="Frisvad J.C."/>
            <person name="Goldman G.H."/>
            <person name="Houbraken J."/>
            <person name="Oakley B."/>
            <person name="Pocsi I."/>
            <person name="Scazzocchio C."/>
            <person name="Seiboth B."/>
            <person name="vanKuyk P.A."/>
            <person name="Wortman J."/>
            <person name="Dyer P.S."/>
            <person name="Grigoriev I.V."/>
        </authorList>
    </citation>
    <scope>NUCLEOTIDE SEQUENCE [LARGE SCALE GENOMIC DNA]</scope>
    <source>
        <strain evidence="3">CBS 101740 / IMI 381727 / IBT 21946</strain>
    </source>
</reference>
<dbReference type="OrthoDB" id="4452694at2759"/>
<dbReference type="EMBL" id="KV878693">
    <property type="protein sequence ID" value="OJJ67601.1"/>
    <property type="molecule type" value="Genomic_DNA"/>
</dbReference>
<evidence type="ECO:0000259" key="1">
    <source>
        <dbReference type="Pfam" id="PF24539"/>
    </source>
</evidence>
<dbReference type="STRING" id="767769.A0A1L9U7G5"/>
<dbReference type="Proteomes" id="UP000184499">
    <property type="component" value="Unassembled WGS sequence"/>
</dbReference>
<organism evidence="2 3">
    <name type="scientific">Aspergillus brasiliensis (strain CBS 101740 / IMI 381727 / IBT 21946)</name>
    <dbReference type="NCBI Taxonomy" id="767769"/>
    <lineage>
        <taxon>Eukaryota</taxon>
        <taxon>Fungi</taxon>
        <taxon>Dikarya</taxon>
        <taxon>Ascomycota</taxon>
        <taxon>Pezizomycotina</taxon>
        <taxon>Eurotiomycetes</taxon>
        <taxon>Eurotiomycetidae</taxon>
        <taxon>Eurotiales</taxon>
        <taxon>Aspergillaceae</taxon>
        <taxon>Aspergillus</taxon>
        <taxon>Aspergillus subgen. Circumdati</taxon>
    </lineage>
</organism>
<gene>
    <name evidence="2" type="ORF">ASPBRDRAFT_199838</name>
</gene>
<dbReference type="InterPro" id="IPR056021">
    <property type="entry name" value="DUF7600"/>
</dbReference>
<protein>
    <recommendedName>
        <fullName evidence="1">DUF7600 domain-containing protein</fullName>
    </recommendedName>
</protein>
<dbReference type="RefSeq" id="XP_067474850.1">
    <property type="nucleotide sequence ID" value="XM_067621369.1"/>
</dbReference>
<feature type="domain" description="DUF7600" evidence="1">
    <location>
        <begin position="371"/>
        <end position="524"/>
    </location>
</feature>
<dbReference type="GeneID" id="93573857"/>